<reference evidence="2" key="2">
    <citation type="submission" date="2020-09" db="EMBL/GenBank/DDBJ databases">
        <authorList>
            <person name="Sun Q."/>
            <person name="Ohkuma M."/>
        </authorList>
    </citation>
    <scope>NUCLEOTIDE SEQUENCE</scope>
    <source>
        <strain evidence="2">JCM 4125</strain>
    </source>
</reference>
<dbReference type="RefSeq" id="WP_189717983.1">
    <property type="nucleotide sequence ID" value="NZ_BMSA01000045.1"/>
</dbReference>
<gene>
    <name evidence="2" type="ORF">GCM10010226_85240</name>
</gene>
<feature type="compositionally biased region" description="Basic and acidic residues" evidence="1">
    <location>
        <begin position="23"/>
        <end position="39"/>
    </location>
</feature>
<sequence length="258" mass="28832">MDQKRPPKPLRAAVVDTSRVVARFEKRHTTADNPRRDEFPDPEAPGAELAVVLFARNHKRALPRLARRAEAIDRLVLIQQLRLLLDREELTALQDGNEAGATWRQLGDPLGITTKNGAVQRMQRLRVAVELGPSALRAPHVLRAHERGEAEDEDSRSSWVQLNHERVRRASADFLLHRAALTTDDDAVEWLDDLEDLLKEPVSPTCEASIITHLRFAVEEIDRVSEEVGQTPACSPEAAVALKAVRGLIGGYRRRSAP</sequence>
<keyword evidence="3" id="KW-1185">Reference proteome</keyword>
<protein>
    <submittedName>
        <fullName evidence="2">Uncharacterized protein</fullName>
    </submittedName>
</protein>
<dbReference type="AlphaFoldDB" id="A0A918HRG6"/>
<dbReference type="Proteomes" id="UP000646776">
    <property type="component" value="Unassembled WGS sequence"/>
</dbReference>
<proteinExistence type="predicted"/>
<evidence type="ECO:0000256" key="1">
    <source>
        <dbReference type="SAM" id="MobiDB-lite"/>
    </source>
</evidence>
<organism evidence="2 3">
    <name type="scientific">Streptomyces phaeofaciens</name>
    <dbReference type="NCBI Taxonomy" id="68254"/>
    <lineage>
        <taxon>Bacteria</taxon>
        <taxon>Bacillati</taxon>
        <taxon>Actinomycetota</taxon>
        <taxon>Actinomycetes</taxon>
        <taxon>Kitasatosporales</taxon>
        <taxon>Streptomycetaceae</taxon>
        <taxon>Streptomyces</taxon>
    </lineage>
</organism>
<comment type="caution">
    <text evidence="2">The sequence shown here is derived from an EMBL/GenBank/DDBJ whole genome shotgun (WGS) entry which is preliminary data.</text>
</comment>
<name>A0A918HRG6_9ACTN</name>
<reference evidence="2" key="1">
    <citation type="journal article" date="2014" name="Int. J. Syst. Evol. Microbiol.">
        <title>Complete genome sequence of Corynebacterium casei LMG S-19264T (=DSM 44701T), isolated from a smear-ripened cheese.</title>
        <authorList>
            <consortium name="US DOE Joint Genome Institute (JGI-PGF)"/>
            <person name="Walter F."/>
            <person name="Albersmeier A."/>
            <person name="Kalinowski J."/>
            <person name="Ruckert C."/>
        </authorList>
    </citation>
    <scope>NUCLEOTIDE SEQUENCE</scope>
    <source>
        <strain evidence="2">JCM 4125</strain>
    </source>
</reference>
<evidence type="ECO:0000313" key="3">
    <source>
        <dbReference type="Proteomes" id="UP000646776"/>
    </source>
</evidence>
<feature type="region of interest" description="Disordered" evidence="1">
    <location>
        <begin position="23"/>
        <end position="43"/>
    </location>
</feature>
<accession>A0A918HRG6</accession>
<dbReference type="EMBL" id="BMSA01000045">
    <property type="protein sequence ID" value="GGT94410.1"/>
    <property type="molecule type" value="Genomic_DNA"/>
</dbReference>
<evidence type="ECO:0000313" key="2">
    <source>
        <dbReference type="EMBL" id="GGT94410.1"/>
    </source>
</evidence>